<dbReference type="PANTHER" id="PTHR22845:SF5">
    <property type="entry name" value="APOPTOTIC PROTEASE-ACTIVATING FACTOR 1"/>
    <property type="match status" value="1"/>
</dbReference>
<dbReference type="InterPro" id="IPR036388">
    <property type="entry name" value="WH-like_DNA-bd_sf"/>
</dbReference>
<proteinExistence type="predicted"/>
<keyword evidence="4" id="KW-0645">Protease</keyword>
<gene>
    <name evidence="4" type="ORF">X975_09538</name>
</gene>
<organism evidence="4 5">
    <name type="scientific">Stegodyphus mimosarum</name>
    <name type="common">African social velvet spider</name>
    <dbReference type="NCBI Taxonomy" id="407821"/>
    <lineage>
        <taxon>Eukaryota</taxon>
        <taxon>Metazoa</taxon>
        <taxon>Ecdysozoa</taxon>
        <taxon>Arthropoda</taxon>
        <taxon>Chelicerata</taxon>
        <taxon>Arachnida</taxon>
        <taxon>Araneae</taxon>
        <taxon>Araneomorphae</taxon>
        <taxon>Entelegynae</taxon>
        <taxon>Eresoidea</taxon>
        <taxon>Eresidae</taxon>
        <taxon>Stegodyphus</taxon>
    </lineage>
</organism>
<dbReference type="CDD" id="cd01671">
    <property type="entry name" value="CARD"/>
    <property type="match status" value="1"/>
</dbReference>
<dbReference type="SUPFAM" id="SSF52540">
    <property type="entry name" value="P-loop containing nucleoside triphosphate hydrolases"/>
    <property type="match status" value="1"/>
</dbReference>
<dbReference type="SUPFAM" id="SSF47986">
    <property type="entry name" value="DEATH domain"/>
    <property type="match status" value="1"/>
</dbReference>
<dbReference type="OrthoDB" id="6422075at2759"/>
<dbReference type="GO" id="GO:0042981">
    <property type="term" value="P:regulation of apoptotic process"/>
    <property type="evidence" value="ECO:0007669"/>
    <property type="project" value="InterPro"/>
</dbReference>
<dbReference type="GO" id="GO:0043531">
    <property type="term" value="F:ADP binding"/>
    <property type="evidence" value="ECO:0007669"/>
    <property type="project" value="InterPro"/>
</dbReference>
<dbReference type="InterPro" id="IPR001315">
    <property type="entry name" value="CARD"/>
</dbReference>
<evidence type="ECO:0000256" key="1">
    <source>
        <dbReference type="ARBA" id="ARBA00022703"/>
    </source>
</evidence>
<dbReference type="Gene3D" id="1.10.10.10">
    <property type="entry name" value="Winged helix-like DNA-binding domain superfamily/Winged helix DNA-binding domain"/>
    <property type="match status" value="1"/>
</dbReference>
<dbReference type="Gene3D" id="3.40.50.300">
    <property type="entry name" value="P-loop containing nucleotide triphosphate hydrolases"/>
    <property type="match status" value="1"/>
</dbReference>
<accession>A0A087T0R0</accession>
<evidence type="ECO:0000256" key="2">
    <source>
        <dbReference type="ARBA" id="ARBA00022737"/>
    </source>
</evidence>
<dbReference type="AlphaFoldDB" id="A0A087T0R0"/>
<dbReference type="GO" id="GO:0005829">
    <property type="term" value="C:cytosol"/>
    <property type="evidence" value="ECO:0007669"/>
    <property type="project" value="UniProtKB-ARBA"/>
</dbReference>
<dbReference type="InterPro" id="IPR027417">
    <property type="entry name" value="P-loop_NTPase"/>
</dbReference>
<feature type="non-terminal residue" evidence="4">
    <location>
        <position position="451"/>
    </location>
</feature>
<dbReference type="Pfam" id="PF00931">
    <property type="entry name" value="NB-ARC"/>
    <property type="match status" value="1"/>
</dbReference>
<dbReference type="Pfam" id="PF00619">
    <property type="entry name" value="CARD"/>
    <property type="match status" value="1"/>
</dbReference>
<reference evidence="4 5" key="1">
    <citation type="submission" date="2013-11" db="EMBL/GenBank/DDBJ databases">
        <title>Genome sequencing of Stegodyphus mimosarum.</title>
        <authorList>
            <person name="Bechsgaard J."/>
        </authorList>
    </citation>
    <scope>NUCLEOTIDE SEQUENCE [LARGE SCALE GENOMIC DNA]</scope>
</reference>
<dbReference type="Proteomes" id="UP000054359">
    <property type="component" value="Unassembled WGS sequence"/>
</dbReference>
<dbReference type="InterPro" id="IPR011029">
    <property type="entry name" value="DEATH-like_dom_sf"/>
</dbReference>
<feature type="domain" description="CARD" evidence="3">
    <location>
        <begin position="1"/>
        <end position="73"/>
    </location>
</feature>
<dbReference type="Gene3D" id="1.10.8.430">
    <property type="entry name" value="Helical domain of apoptotic protease-activating factors"/>
    <property type="match status" value="1"/>
</dbReference>
<keyword evidence="4" id="KW-0378">Hydrolase</keyword>
<evidence type="ECO:0000259" key="3">
    <source>
        <dbReference type="PROSITE" id="PS50209"/>
    </source>
</evidence>
<keyword evidence="2" id="KW-0677">Repeat</keyword>
<dbReference type="PROSITE" id="PS50209">
    <property type="entry name" value="CARD"/>
    <property type="match status" value="1"/>
</dbReference>
<dbReference type="Pfam" id="PF21296">
    <property type="entry name" value="WHD_APAF1"/>
    <property type="match status" value="1"/>
</dbReference>
<dbReference type="GO" id="GO:0006915">
    <property type="term" value="P:apoptotic process"/>
    <property type="evidence" value="ECO:0007669"/>
    <property type="project" value="UniProtKB-KW"/>
</dbReference>
<dbReference type="STRING" id="407821.A0A087T0R0"/>
<dbReference type="EMBL" id="KK112857">
    <property type="protein sequence ID" value="KFM58699.1"/>
    <property type="molecule type" value="Genomic_DNA"/>
</dbReference>
<dbReference type="PANTHER" id="PTHR22845">
    <property type="entry name" value="APOPTOTIC PROTEASE-ACTIVATING FACTOR 1"/>
    <property type="match status" value="1"/>
</dbReference>
<evidence type="ECO:0000313" key="5">
    <source>
        <dbReference type="Proteomes" id="UP000054359"/>
    </source>
</evidence>
<dbReference type="InterPro" id="IPR042197">
    <property type="entry name" value="Apaf_helical"/>
</dbReference>
<dbReference type="GO" id="GO:0008233">
    <property type="term" value="F:peptidase activity"/>
    <property type="evidence" value="ECO:0007669"/>
    <property type="project" value="UniProtKB-KW"/>
</dbReference>
<name>A0A087T0R0_STEMI</name>
<dbReference type="OMA" id="TDSCIFM"/>
<dbReference type="GO" id="GO:0006508">
    <property type="term" value="P:proteolysis"/>
    <property type="evidence" value="ECO:0007669"/>
    <property type="project" value="UniProtKB-KW"/>
</dbReference>
<sequence>MLSPDILEAFILDLRPKYILPSLLKANVISEEESNIIFKSKAPESQVVSLWNILKEKPPDSIHYFEKALREEDAYPWLADLIDNDQCKNLLVQGGIPFETNNLVKRDEIFKIRMHLCNKEKRKWIVLHGMRGNGKAVLAAEAVRNAALIKNNYPNGIFWISVGNVDNNMSLLLKMECLYEMLHGDHDPMNTLCSNNLYNNEDNLNKYKDLVKKFQRILRCEISKRNYEVLVILHDVWTQDVIDAFDIGCSILVTTNKQDICEKFSSFTHKVSCENGMTLVESKLLLAKYVKCEVNALPETIENIHIKCGGSPLLLTRIGIMMSPYGNDKNHWNRIKEKLLDPKEGIRTTVKDKIPCKDVSSIFKKNIQFCLDSFKDSNLNLHQHFYDLGIFPENVDIPKKVLSIFWAKEDTDVEDIMNNLYQISLVQKKGDDCYSISGIYLEIIRETVDLQ</sequence>
<dbReference type="InterPro" id="IPR048975">
    <property type="entry name" value="WHD_APAF1"/>
</dbReference>
<dbReference type="InterPro" id="IPR002182">
    <property type="entry name" value="NB-ARC"/>
</dbReference>
<keyword evidence="5" id="KW-1185">Reference proteome</keyword>
<evidence type="ECO:0000313" key="4">
    <source>
        <dbReference type="EMBL" id="KFM58699.1"/>
    </source>
</evidence>
<keyword evidence="1" id="KW-0053">Apoptosis</keyword>
<protein>
    <submittedName>
        <fullName evidence="4">Apoptotic protease-activating factor 1</fullName>
    </submittedName>
</protein>
<dbReference type="Gene3D" id="1.10.533.10">
    <property type="entry name" value="Death Domain, Fas"/>
    <property type="match status" value="1"/>
</dbReference>